<gene>
    <name evidence="3" type="ORF">NOF53_02955</name>
</gene>
<comment type="caution">
    <text evidence="3">The sequence shown here is derived from an EMBL/GenBank/DDBJ whole genome shotgun (WGS) entry which is preliminary data.</text>
</comment>
<protein>
    <submittedName>
        <fullName evidence="3">Uncharacterized protein</fullName>
    </submittedName>
</protein>
<keyword evidence="2" id="KW-1133">Transmembrane helix</keyword>
<name>A0ABT1Q7B1_9NOCA</name>
<dbReference type="RefSeq" id="WP_255965486.1">
    <property type="nucleotide sequence ID" value="NZ_JANFQF010000002.1"/>
</dbReference>
<dbReference type="Proteomes" id="UP001524501">
    <property type="component" value="Unassembled WGS sequence"/>
</dbReference>
<keyword evidence="2" id="KW-0812">Transmembrane</keyword>
<feature type="region of interest" description="Disordered" evidence="1">
    <location>
        <begin position="90"/>
        <end position="115"/>
    </location>
</feature>
<dbReference type="EMBL" id="JANFQF010000002">
    <property type="protein sequence ID" value="MCQ4118146.1"/>
    <property type="molecule type" value="Genomic_DNA"/>
</dbReference>
<feature type="transmembrane region" description="Helical" evidence="2">
    <location>
        <begin position="23"/>
        <end position="42"/>
    </location>
</feature>
<accession>A0ABT1Q7B1</accession>
<keyword evidence="2" id="KW-0472">Membrane</keyword>
<evidence type="ECO:0000313" key="4">
    <source>
        <dbReference type="Proteomes" id="UP001524501"/>
    </source>
</evidence>
<evidence type="ECO:0000313" key="3">
    <source>
        <dbReference type="EMBL" id="MCQ4118146.1"/>
    </source>
</evidence>
<keyword evidence="4" id="KW-1185">Reference proteome</keyword>
<proteinExistence type="predicted"/>
<organism evidence="3 4">
    <name type="scientific">Rhodococcus tibetensis</name>
    <dbReference type="NCBI Taxonomy" id="2965064"/>
    <lineage>
        <taxon>Bacteria</taxon>
        <taxon>Bacillati</taxon>
        <taxon>Actinomycetota</taxon>
        <taxon>Actinomycetes</taxon>
        <taxon>Mycobacteriales</taxon>
        <taxon>Nocardiaceae</taxon>
        <taxon>Rhodococcus</taxon>
    </lineage>
</organism>
<evidence type="ECO:0000256" key="1">
    <source>
        <dbReference type="SAM" id="MobiDB-lite"/>
    </source>
</evidence>
<reference evidence="3 4" key="1">
    <citation type="submission" date="2022-07" db="EMBL/GenBank/DDBJ databases">
        <title>Degradation activity of malathion, p-nitrophenol and potential low-temperature adaptation strategy of Rhodococcus sp. FXJ9.536.</title>
        <authorList>
            <person name="Huang J."/>
            <person name="Huang Y."/>
        </authorList>
    </citation>
    <scope>NUCLEOTIDE SEQUENCE [LARGE SCALE GENOMIC DNA]</scope>
    <source>
        <strain evidence="3 4">FXJ9.536</strain>
    </source>
</reference>
<sequence length="135" mass="14161">MTPPGLMGLVWAFALDGLTQPEATIVTGVLAICAAGVAFLGVHRQIRSNERINERNRVAENERAQCAELLEVVRDAIAGMGQLSSSLIDLNNSRHAPRPSRVGNRQTCAGSRKGASFTSTARSSARACGAPCATG</sequence>
<evidence type="ECO:0000256" key="2">
    <source>
        <dbReference type="SAM" id="Phobius"/>
    </source>
</evidence>